<reference evidence="7" key="2">
    <citation type="journal article" date="2021" name="PeerJ">
        <title>Extensive microbial diversity within the chicken gut microbiome revealed by metagenomics and culture.</title>
        <authorList>
            <person name="Gilroy R."/>
            <person name="Ravi A."/>
            <person name="Getino M."/>
            <person name="Pursley I."/>
            <person name="Horton D.L."/>
            <person name="Alikhan N.F."/>
            <person name="Baker D."/>
            <person name="Gharbi K."/>
            <person name="Hall N."/>
            <person name="Watson M."/>
            <person name="Adriaenssens E.M."/>
            <person name="Foster-Nyarko E."/>
            <person name="Jarju S."/>
            <person name="Secka A."/>
            <person name="Antonio M."/>
            <person name="Oren A."/>
            <person name="Chaudhuri R.R."/>
            <person name="La Ragione R."/>
            <person name="Hildebrand F."/>
            <person name="Pallen M.J."/>
        </authorList>
    </citation>
    <scope>NUCLEOTIDE SEQUENCE</scope>
    <source>
        <strain evidence="7">CHK183-6373</strain>
    </source>
</reference>
<evidence type="ECO:0000313" key="8">
    <source>
        <dbReference type="Proteomes" id="UP000886884"/>
    </source>
</evidence>
<evidence type="ECO:0000256" key="4">
    <source>
        <dbReference type="ARBA" id="ARBA00023136"/>
    </source>
</evidence>
<dbReference type="InterPro" id="IPR007267">
    <property type="entry name" value="GtrA_DPMS_TM"/>
</dbReference>
<dbReference type="Pfam" id="PF04138">
    <property type="entry name" value="GtrA_DPMS_TM"/>
    <property type="match status" value="1"/>
</dbReference>
<evidence type="ECO:0000259" key="6">
    <source>
        <dbReference type="Pfam" id="PF04138"/>
    </source>
</evidence>
<reference evidence="7" key="1">
    <citation type="submission" date="2020-10" db="EMBL/GenBank/DDBJ databases">
        <authorList>
            <person name="Gilroy R."/>
        </authorList>
    </citation>
    <scope>NUCLEOTIDE SEQUENCE</scope>
    <source>
        <strain evidence="7">CHK183-6373</strain>
    </source>
</reference>
<dbReference type="GO" id="GO:0000271">
    <property type="term" value="P:polysaccharide biosynthetic process"/>
    <property type="evidence" value="ECO:0007669"/>
    <property type="project" value="InterPro"/>
</dbReference>
<feature type="domain" description="GtrA/DPMS transmembrane" evidence="6">
    <location>
        <begin position="5"/>
        <end position="132"/>
    </location>
</feature>
<evidence type="ECO:0000256" key="3">
    <source>
        <dbReference type="ARBA" id="ARBA00022989"/>
    </source>
</evidence>
<gene>
    <name evidence="7" type="ORF">IAA64_12890</name>
</gene>
<keyword evidence="3 5" id="KW-1133">Transmembrane helix</keyword>
<evidence type="ECO:0000313" key="7">
    <source>
        <dbReference type="EMBL" id="HIV28852.1"/>
    </source>
</evidence>
<keyword evidence="2 5" id="KW-0812">Transmembrane</keyword>
<name>A0A9D1P9P5_9FIRM</name>
<dbReference type="Proteomes" id="UP000886884">
    <property type="component" value="Unassembled WGS sequence"/>
</dbReference>
<comment type="subcellular location">
    <subcellularLocation>
        <location evidence="1">Membrane</location>
        <topology evidence="1">Multi-pass membrane protein</topology>
    </subcellularLocation>
</comment>
<accession>A0A9D1P9P5</accession>
<evidence type="ECO:0000256" key="5">
    <source>
        <dbReference type="SAM" id="Phobius"/>
    </source>
</evidence>
<dbReference type="AlphaFoldDB" id="A0A9D1P9P5"/>
<evidence type="ECO:0000256" key="2">
    <source>
        <dbReference type="ARBA" id="ARBA00022692"/>
    </source>
</evidence>
<dbReference type="GO" id="GO:0016020">
    <property type="term" value="C:membrane"/>
    <property type="evidence" value="ECO:0007669"/>
    <property type="project" value="UniProtKB-SubCell"/>
</dbReference>
<evidence type="ECO:0000256" key="1">
    <source>
        <dbReference type="ARBA" id="ARBA00004141"/>
    </source>
</evidence>
<organism evidence="7 8">
    <name type="scientific">Candidatus Ornithocaccomicrobium faecavium</name>
    <dbReference type="NCBI Taxonomy" id="2840890"/>
    <lineage>
        <taxon>Bacteria</taxon>
        <taxon>Bacillati</taxon>
        <taxon>Bacillota</taxon>
        <taxon>Clostridia</taxon>
        <taxon>Candidatus Ornithocaccomicrobium</taxon>
    </lineage>
</organism>
<feature type="transmembrane region" description="Helical" evidence="5">
    <location>
        <begin position="34"/>
        <end position="54"/>
    </location>
</feature>
<protein>
    <submittedName>
        <fullName evidence="7">GtrA family protein</fullName>
    </submittedName>
</protein>
<sequence>MSIAKYAIASFLCTGVDFLVFYLLSALLFRGESLLEIGCATVLARVASAAANFLLNRRFVFRSRAAGSALRYAILSLCTIAVSAAAVYGGVYLFHWLGGGSFQPEAVKTALKAVVDTLLFFANYHLCKKWVFQTPGAQKEP</sequence>
<feature type="transmembrane region" description="Helical" evidence="5">
    <location>
        <begin position="7"/>
        <end position="28"/>
    </location>
</feature>
<keyword evidence="4 5" id="KW-0472">Membrane</keyword>
<proteinExistence type="predicted"/>
<dbReference type="EMBL" id="DVOT01000233">
    <property type="protein sequence ID" value="HIV28852.1"/>
    <property type="molecule type" value="Genomic_DNA"/>
</dbReference>
<comment type="caution">
    <text evidence="7">The sequence shown here is derived from an EMBL/GenBank/DDBJ whole genome shotgun (WGS) entry which is preliminary data.</text>
</comment>
<feature type="transmembrane region" description="Helical" evidence="5">
    <location>
        <begin position="74"/>
        <end position="94"/>
    </location>
</feature>